<reference evidence="1" key="1">
    <citation type="submission" date="2025-08" db="UniProtKB">
        <authorList>
            <consortium name="Ensembl"/>
        </authorList>
    </citation>
    <scope>IDENTIFICATION</scope>
</reference>
<sequence>MVCCLVWVTGGGYGLRRADEGGGLRWLGGKLVFGCVANQRDLIKVILPGLPTTFLAPGQCAVLLREGRFIYYLLCANCTRLDPWGTQAVDASLCERCGIPSIIVSTVITADCLSSLAACSHSIGCGLDQLKWTEVAKILEQVFTGTGITITIYSLPWTAASMN</sequence>
<reference evidence="1" key="2">
    <citation type="submission" date="2025-09" db="UniProtKB">
        <authorList>
            <consortium name="Ensembl"/>
        </authorList>
    </citation>
    <scope>IDENTIFICATION</scope>
</reference>
<dbReference type="GeneTree" id="ENSGT00940000178000"/>
<dbReference type="Proteomes" id="UP000257200">
    <property type="component" value="Unplaced"/>
</dbReference>
<organism evidence="1 2">
    <name type="scientific">Acanthochromis polyacanthus</name>
    <name type="common">spiny chromis</name>
    <dbReference type="NCBI Taxonomy" id="80966"/>
    <lineage>
        <taxon>Eukaryota</taxon>
        <taxon>Metazoa</taxon>
        <taxon>Chordata</taxon>
        <taxon>Craniata</taxon>
        <taxon>Vertebrata</taxon>
        <taxon>Euteleostomi</taxon>
        <taxon>Actinopterygii</taxon>
        <taxon>Neopterygii</taxon>
        <taxon>Teleostei</taxon>
        <taxon>Neoteleostei</taxon>
        <taxon>Acanthomorphata</taxon>
        <taxon>Ovalentaria</taxon>
        <taxon>Pomacentridae</taxon>
        <taxon>Acanthochromis</taxon>
    </lineage>
</organism>
<evidence type="ECO:0000313" key="2">
    <source>
        <dbReference type="Proteomes" id="UP000257200"/>
    </source>
</evidence>
<protein>
    <submittedName>
        <fullName evidence="1">Uncharacterized protein</fullName>
    </submittedName>
</protein>
<dbReference type="Gene3D" id="3.40.220.10">
    <property type="entry name" value="Leucine Aminopeptidase, subunit E, domain 1"/>
    <property type="match status" value="1"/>
</dbReference>
<evidence type="ECO:0000313" key="1">
    <source>
        <dbReference type="Ensembl" id="ENSAPOP00000009529.1"/>
    </source>
</evidence>
<dbReference type="AlphaFoldDB" id="A0A3Q1EZA5"/>
<name>A0A3Q1EZA5_9TELE</name>
<dbReference type="Ensembl" id="ENSAPOT00000001398.1">
    <property type="protein sequence ID" value="ENSAPOP00000009529.1"/>
    <property type="gene ID" value="ENSAPOG00000011824.1"/>
</dbReference>
<dbReference type="InterPro" id="IPR043472">
    <property type="entry name" value="Macro_dom-like"/>
</dbReference>
<keyword evidence="2" id="KW-1185">Reference proteome</keyword>
<dbReference type="InParanoid" id="A0A3Q1EZA5"/>
<dbReference type="SUPFAM" id="SSF52949">
    <property type="entry name" value="Macro domain-like"/>
    <property type="match status" value="1"/>
</dbReference>
<proteinExistence type="predicted"/>
<accession>A0A3Q1EZA5</accession>